<dbReference type="SUPFAM" id="SSF53474">
    <property type="entry name" value="alpha/beta-Hydrolases"/>
    <property type="match status" value="1"/>
</dbReference>
<organism evidence="2 3">
    <name type="scientific">Comamonas terrae</name>
    <dbReference type="NCBI Taxonomy" id="673548"/>
    <lineage>
        <taxon>Bacteria</taxon>
        <taxon>Pseudomonadati</taxon>
        <taxon>Pseudomonadota</taxon>
        <taxon>Betaproteobacteria</taxon>
        <taxon>Burkholderiales</taxon>
        <taxon>Comamonadaceae</taxon>
        <taxon>Comamonas</taxon>
    </lineage>
</organism>
<dbReference type="Proteomes" id="UP001597463">
    <property type="component" value="Unassembled WGS sequence"/>
</dbReference>
<dbReference type="InterPro" id="IPR050261">
    <property type="entry name" value="FrsA_esterase"/>
</dbReference>
<dbReference type="EMBL" id="JBHUMV010000011">
    <property type="protein sequence ID" value="MFD2756500.1"/>
    <property type="molecule type" value="Genomic_DNA"/>
</dbReference>
<evidence type="ECO:0000313" key="3">
    <source>
        <dbReference type="Proteomes" id="UP001597463"/>
    </source>
</evidence>
<dbReference type="InterPro" id="IPR029058">
    <property type="entry name" value="AB_hydrolase_fold"/>
</dbReference>
<dbReference type="PANTHER" id="PTHR22946">
    <property type="entry name" value="DIENELACTONE HYDROLASE DOMAIN-CONTAINING PROTEIN-RELATED"/>
    <property type="match status" value="1"/>
</dbReference>
<protein>
    <submittedName>
        <fullName evidence="2">Alpha/beta hydrolase family protein</fullName>
        <ecNumber evidence="2">3.4.-.-</ecNumber>
    </submittedName>
</protein>
<proteinExistence type="predicted"/>
<evidence type="ECO:0000256" key="1">
    <source>
        <dbReference type="ARBA" id="ARBA00022801"/>
    </source>
</evidence>
<name>A0ABW5UTC2_9BURK</name>
<gene>
    <name evidence="2" type="ORF">ACFSW6_20700</name>
</gene>
<sequence>MLPALGVVLLVALIGAKMTSRGRVSLDWVRHKAEAQQQPLVWPPATAAAGDAVCHTVRLDPAQLNKAQEEGLAIDMARRCITREAMAGYEASLRRHEEARLQREAALRQSQARAAEQAQIEKAVEQQIATGAIGLQNLMQAREGKSTQIAAALLPGARTAATALPQPPAQLFVPMAYQSGELRLTAFVTPNPGDGSKQPLMVWLTGGDTNSLGDFWSEGAAADDQSASAFRKAGMAMLFPTLRGGNDNPGQREYFWGEVQDVAVAMLQAARLPYVDASRIYLGGHSTGATLALLTATAGLPVQGVFAFGPVDEVGGYGWPVRWSQLPADEMRLRSPVHWLHAIKSPTWIIEGNRRPSNIGSLDALCAARKSQHVHCVSVQGADHFSVLRPLTRRIAGQLTVGQPVQLQREEKL</sequence>
<keyword evidence="3" id="KW-1185">Reference proteome</keyword>
<dbReference type="GO" id="GO:0016787">
    <property type="term" value="F:hydrolase activity"/>
    <property type="evidence" value="ECO:0007669"/>
    <property type="project" value="UniProtKB-KW"/>
</dbReference>
<keyword evidence="1 2" id="KW-0378">Hydrolase</keyword>
<dbReference type="EC" id="3.4.-.-" evidence="2"/>
<dbReference type="Gene3D" id="3.40.50.1820">
    <property type="entry name" value="alpha/beta hydrolase"/>
    <property type="match status" value="1"/>
</dbReference>
<dbReference type="RefSeq" id="WP_245633254.1">
    <property type="nucleotide sequence ID" value="NZ_BCNT01000001.1"/>
</dbReference>
<evidence type="ECO:0000313" key="2">
    <source>
        <dbReference type="EMBL" id="MFD2756500.1"/>
    </source>
</evidence>
<reference evidence="3" key="1">
    <citation type="journal article" date="2019" name="Int. J. Syst. Evol. Microbiol.">
        <title>The Global Catalogue of Microorganisms (GCM) 10K type strain sequencing project: providing services to taxonomists for standard genome sequencing and annotation.</title>
        <authorList>
            <consortium name="The Broad Institute Genomics Platform"/>
            <consortium name="The Broad Institute Genome Sequencing Center for Infectious Disease"/>
            <person name="Wu L."/>
            <person name="Ma J."/>
        </authorList>
    </citation>
    <scope>NUCLEOTIDE SEQUENCE [LARGE SCALE GENOMIC DNA]</scope>
    <source>
        <strain evidence="3">TISTR 1906</strain>
    </source>
</reference>
<comment type="caution">
    <text evidence="2">The sequence shown here is derived from an EMBL/GenBank/DDBJ whole genome shotgun (WGS) entry which is preliminary data.</text>
</comment>
<dbReference type="PANTHER" id="PTHR22946:SF9">
    <property type="entry name" value="POLYKETIDE TRANSFERASE AF380"/>
    <property type="match status" value="1"/>
</dbReference>
<accession>A0ABW5UTC2</accession>